<keyword evidence="2" id="KW-1185">Reference proteome</keyword>
<organism evidence="1 2">
    <name type="scientific">Turnera subulata</name>
    <dbReference type="NCBI Taxonomy" id="218843"/>
    <lineage>
        <taxon>Eukaryota</taxon>
        <taxon>Viridiplantae</taxon>
        <taxon>Streptophyta</taxon>
        <taxon>Embryophyta</taxon>
        <taxon>Tracheophyta</taxon>
        <taxon>Spermatophyta</taxon>
        <taxon>Magnoliopsida</taxon>
        <taxon>eudicotyledons</taxon>
        <taxon>Gunneridae</taxon>
        <taxon>Pentapetalae</taxon>
        <taxon>rosids</taxon>
        <taxon>fabids</taxon>
        <taxon>Malpighiales</taxon>
        <taxon>Passifloraceae</taxon>
        <taxon>Turnera</taxon>
    </lineage>
</organism>
<name>A0A9Q0JLW5_9ROSI</name>
<dbReference type="Proteomes" id="UP001141552">
    <property type="component" value="Unassembled WGS sequence"/>
</dbReference>
<dbReference type="OrthoDB" id="1466801at2759"/>
<accession>A0A9Q0JLW5</accession>
<evidence type="ECO:0000313" key="2">
    <source>
        <dbReference type="Proteomes" id="UP001141552"/>
    </source>
</evidence>
<protein>
    <submittedName>
        <fullName evidence="1">Uncharacterized protein</fullName>
    </submittedName>
</protein>
<comment type="caution">
    <text evidence="1">The sequence shown here is derived from an EMBL/GenBank/DDBJ whole genome shotgun (WGS) entry which is preliminary data.</text>
</comment>
<proteinExistence type="predicted"/>
<evidence type="ECO:0000313" key="1">
    <source>
        <dbReference type="EMBL" id="KAJ4845732.1"/>
    </source>
</evidence>
<gene>
    <name evidence="1" type="ORF">Tsubulata_044684</name>
</gene>
<sequence length="142" mass="16500">MTDLEYDEYDEKWSVIEHHSILWHFSIHLCERVLKKYQILAGWSRSTGSPFNDIVTGSQMSADKNALKLICCLESELQILVNEFAGNKLPDDYISKNYETKQSHDQLVIHRDLPLTISSLTRIICPNLQSFDYVSLFLMMDL</sequence>
<reference evidence="1" key="1">
    <citation type="submission" date="2022-02" db="EMBL/GenBank/DDBJ databases">
        <authorList>
            <person name="Henning P.M."/>
            <person name="McCubbin A.G."/>
            <person name="Shore J.S."/>
        </authorList>
    </citation>
    <scope>NUCLEOTIDE SEQUENCE</scope>
    <source>
        <strain evidence="1">F60SS</strain>
        <tissue evidence="1">Leaves</tissue>
    </source>
</reference>
<reference evidence="1" key="2">
    <citation type="journal article" date="2023" name="Plants (Basel)">
        <title>Annotation of the Turnera subulata (Passifloraceae) Draft Genome Reveals the S-Locus Evolved after the Divergence of Turneroideae from Passifloroideae in a Stepwise Manner.</title>
        <authorList>
            <person name="Henning P.M."/>
            <person name="Roalson E.H."/>
            <person name="Mir W."/>
            <person name="McCubbin A.G."/>
            <person name="Shore J.S."/>
        </authorList>
    </citation>
    <scope>NUCLEOTIDE SEQUENCE</scope>
    <source>
        <strain evidence="1">F60SS</strain>
    </source>
</reference>
<dbReference type="AlphaFoldDB" id="A0A9Q0JLW5"/>
<dbReference type="EMBL" id="JAKUCV010001596">
    <property type="protein sequence ID" value="KAJ4845732.1"/>
    <property type="molecule type" value="Genomic_DNA"/>
</dbReference>